<protein>
    <submittedName>
        <fullName evidence="1">Uncharacterized protein</fullName>
    </submittedName>
</protein>
<evidence type="ECO:0000313" key="1">
    <source>
        <dbReference type="EMBL" id="GAA2348041.1"/>
    </source>
</evidence>
<sequence>MLALRLGLDEARELRVGLGEGGQCGDVHALPPGRCRSGTQARGAGDSWELPGGRFHLDVRQSQMTRPIVVDPAPGEAAGYGTRRYAPSLAAVAIEA</sequence>
<keyword evidence="2" id="KW-1185">Reference proteome</keyword>
<dbReference type="EMBL" id="BAAARV010000026">
    <property type="protein sequence ID" value="GAA2348041.1"/>
    <property type="molecule type" value="Genomic_DNA"/>
</dbReference>
<accession>A0ABN3GBG1</accession>
<dbReference type="Proteomes" id="UP001501444">
    <property type="component" value="Unassembled WGS sequence"/>
</dbReference>
<evidence type="ECO:0000313" key="2">
    <source>
        <dbReference type="Proteomes" id="UP001501444"/>
    </source>
</evidence>
<name>A0ABN3GBG1_9ACTN</name>
<gene>
    <name evidence="1" type="ORF">GCM10010170_036260</name>
</gene>
<reference evidence="1 2" key="1">
    <citation type="journal article" date="2019" name="Int. J. Syst. Evol. Microbiol.">
        <title>The Global Catalogue of Microorganisms (GCM) 10K type strain sequencing project: providing services to taxonomists for standard genome sequencing and annotation.</title>
        <authorList>
            <consortium name="The Broad Institute Genomics Platform"/>
            <consortium name="The Broad Institute Genome Sequencing Center for Infectious Disease"/>
            <person name="Wu L."/>
            <person name="Ma J."/>
        </authorList>
    </citation>
    <scope>NUCLEOTIDE SEQUENCE [LARGE SCALE GENOMIC DNA]</scope>
    <source>
        <strain evidence="1 2">JCM 3272</strain>
    </source>
</reference>
<comment type="caution">
    <text evidence="1">The sequence shown here is derived from an EMBL/GenBank/DDBJ whole genome shotgun (WGS) entry which is preliminary data.</text>
</comment>
<proteinExistence type="predicted"/>
<organism evidence="1 2">
    <name type="scientific">Dactylosporangium salmoneum</name>
    <dbReference type="NCBI Taxonomy" id="53361"/>
    <lineage>
        <taxon>Bacteria</taxon>
        <taxon>Bacillati</taxon>
        <taxon>Actinomycetota</taxon>
        <taxon>Actinomycetes</taxon>
        <taxon>Micromonosporales</taxon>
        <taxon>Micromonosporaceae</taxon>
        <taxon>Dactylosporangium</taxon>
    </lineage>
</organism>